<name>A0A6J5M9C5_9CAUD</name>
<proteinExistence type="predicted"/>
<organism evidence="1">
    <name type="scientific">uncultured Caudovirales phage</name>
    <dbReference type="NCBI Taxonomy" id="2100421"/>
    <lineage>
        <taxon>Viruses</taxon>
        <taxon>Duplodnaviria</taxon>
        <taxon>Heunggongvirae</taxon>
        <taxon>Uroviricota</taxon>
        <taxon>Caudoviricetes</taxon>
        <taxon>Peduoviridae</taxon>
        <taxon>Maltschvirus</taxon>
        <taxon>Maltschvirus maltsch</taxon>
    </lineage>
</organism>
<reference evidence="1" key="1">
    <citation type="submission" date="2020-04" db="EMBL/GenBank/DDBJ databases">
        <authorList>
            <person name="Chiriac C."/>
            <person name="Salcher M."/>
            <person name="Ghai R."/>
            <person name="Kavagutti S V."/>
        </authorList>
    </citation>
    <scope>NUCLEOTIDE SEQUENCE</scope>
</reference>
<dbReference type="EMBL" id="LR796402">
    <property type="protein sequence ID" value="CAB4141943.1"/>
    <property type="molecule type" value="Genomic_DNA"/>
</dbReference>
<sequence>MARRRPARAAEPVSDLGTDIRRRRGDVIEHFRPDPDNPNRDVKGARVRVAYHVLWIEGRLSDEQHEAADRYLVRLEQAQGAIEGSPTLAVPARGQGGGGPTERQVMALADLRDADAVLGTDAQLVRAVVGFNCFPAPREVATLRDALQRLADFWEM</sequence>
<protein>
    <submittedName>
        <fullName evidence="1">Uncharacterized protein</fullName>
    </submittedName>
</protein>
<gene>
    <name evidence="1" type="ORF">UFOVP421_35</name>
</gene>
<evidence type="ECO:0000313" key="1">
    <source>
        <dbReference type="EMBL" id="CAB4141943.1"/>
    </source>
</evidence>
<accession>A0A6J5M9C5</accession>